<reference evidence="1" key="1">
    <citation type="submission" date="2021-01" db="UniProtKB">
        <authorList>
            <consortium name="EnsemblMetazoa"/>
        </authorList>
    </citation>
    <scope>IDENTIFICATION</scope>
    <source>
        <strain evidence="1">DH4</strain>
    </source>
</reference>
<name>A0A7M7H275_APIME</name>
<dbReference type="OrthoDB" id="10439928at2759"/>
<evidence type="ECO:0000313" key="2">
    <source>
        <dbReference type="Proteomes" id="UP000005203"/>
    </source>
</evidence>
<proteinExistence type="predicted"/>
<dbReference type="KEGG" id="ame:725831"/>
<accession>A0A8B6Z6P3</accession>
<accession>A0A7M7H275</accession>
<dbReference type="RefSeq" id="XP_006569323.1">
    <property type="nucleotide sequence ID" value="XM_006569260.3"/>
</dbReference>
<evidence type="ECO:0000313" key="3">
    <source>
        <dbReference type="RefSeq" id="XP_006569323.1"/>
    </source>
</evidence>
<gene>
    <name evidence="3" type="primary">LOC725831</name>
</gene>
<dbReference type="Proteomes" id="UP000005203">
    <property type="component" value="Linkage group LG3"/>
</dbReference>
<protein>
    <submittedName>
        <fullName evidence="3">Uncharacterized protein LOC725831</fullName>
    </submittedName>
</protein>
<sequence>MVKELEQARAILNLTILKATLLGTQSAIEACPFFLPSGSMSTWRQLLKIPPVVEDIITTGKGGITREGWPAYFTLFDLLGRSPMNLNKHYGIRPRVAHFHRSCILFSFFFFEETTLHFKKISSN</sequence>
<dbReference type="EnsemblMetazoa" id="XM_006569260">
    <property type="protein sequence ID" value="XP_006569323"/>
    <property type="gene ID" value="LOC725831"/>
</dbReference>
<organism evidence="1">
    <name type="scientific">Apis mellifera</name>
    <name type="common">Honeybee</name>
    <dbReference type="NCBI Taxonomy" id="7460"/>
    <lineage>
        <taxon>Eukaryota</taxon>
        <taxon>Metazoa</taxon>
        <taxon>Ecdysozoa</taxon>
        <taxon>Arthropoda</taxon>
        <taxon>Hexapoda</taxon>
        <taxon>Insecta</taxon>
        <taxon>Pterygota</taxon>
        <taxon>Neoptera</taxon>
        <taxon>Endopterygota</taxon>
        <taxon>Hymenoptera</taxon>
        <taxon>Apocrita</taxon>
        <taxon>Aculeata</taxon>
        <taxon>Apoidea</taxon>
        <taxon>Anthophila</taxon>
        <taxon>Apidae</taxon>
        <taxon>Apis</taxon>
    </lineage>
</organism>
<evidence type="ECO:0000313" key="1">
    <source>
        <dbReference type="EnsemblMetazoa" id="XP_006569323"/>
    </source>
</evidence>
<dbReference type="GeneID" id="725831"/>
<keyword evidence="2" id="KW-1185">Reference proteome</keyword>
<dbReference type="AlphaFoldDB" id="A0A7M7H275"/>
<reference evidence="3" key="2">
    <citation type="submission" date="2025-04" db="UniProtKB">
        <authorList>
            <consortium name="RefSeq"/>
        </authorList>
    </citation>
    <scope>IDENTIFICATION</scope>
    <source>
        <strain evidence="3">DH4</strain>
        <tissue evidence="3">Whole body</tissue>
    </source>
</reference>